<dbReference type="eggNOG" id="arCOG01568">
    <property type="taxonomic scope" value="Archaea"/>
</dbReference>
<dbReference type="OrthoDB" id="31543at2157"/>
<dbReference type="Pfam" id="PF00924">
    <property type="entry name" value="MS_channel_2nd"/>
    <property type="match status" value="1"/>
</dbReference>
<evidence type="ECO:0000256" key="4">
    <source>
        <dbReference type="ARBA" id="ARBA00022989"/>
    </source>
</evidence>
<dbReference type="STRING" id="368408.Tpen_1197"/>
<comment type="subcellular location">
    <subcellularLocation>
        <location evidence="1">Cell membrane</location>
        <topology evidence="1">Multi-pass membrane protein</topology>
    </subcellularLocation>
</comment>
<dbReference type="InterPro" id="IPR011066">
    <property type="entry name" value="MscS_channel_C_sf"/>
</dbReference>
<keyword evidence="4 6" id="KW-1133">Transmembrane helix</keyword>
<evidence type="ECO:0000313" key="9">
    <source>
        <dbReference type="Proteomes" id="UP000000641"/>
    </source>
</evidence>
<evidence type="ECO:0000313" key="8">
    <source>
        <dbReference type="EMBL" id="ABL78595.1"/>
    </source>
</evidence>
<accession>A1RZG5</accession>
<dbReference type="PANTHER" id="PTHR30221">
    <property type="entry name" value="SMALL-CONDUCTANCE MECHANOSENSITIVE CHANNEL"/>
    <property type="match status" value="1"/>
</dbReference>
<dbReference type="Gene3D" id="1.10.287.1260">
    <property type="match status" value="1"/>
</dbReference>
<feature type="transmembrane region" description="Helical" evidence="6">
    <location>
        <begin position="75"/>
        <end position="95"/>
    </location>
</feature>
<evidence type="ECO:0000256" key="3">
    <source>
        <dbReference type="ARBA" id="ARBA00022692"/>
    </source>
</evidence>
<protein>
    <submittedName>
        <fullName evidence="8">MscS Mechanosensitive ion channel</fullName>
    </submittedName>
</protein>
<dbReference type="InterPro" id="IPR045275">
    <property type="entry name" value="MscS_archaea/bacteria_type"/>
</dbReference>
<dbReference type="EnsemblBacteria" id="ABL78595">
    <property type="protein sequence ID" value="ABL78595"/>
    <property type="gene ID" value="Tpen_1197"/>
</dbReference>
<dbReference type="Proteomes" id="UP000000641">
    <property type="component" value="Chromosome"/>
</dbReference>
<dbReference type="SUPFAM" id="SSF50182">
    <property type="entry name" value="Sm-like ribonucleoproteins"/>
    <property type="match status" value="1"/>
</dbReference>
<dbReference type="RefSeq" id="WP_011752860.1">
    <property type="nucleotide sequence ID" value="NC_008698.1"/>
</dbReference>
<keyword evidence="2" id="KW-1003">Cell membrane</keyword>
<feature type="transmembrane region" description="Helical" evidence="6">
    <location>
        <begin position="52"/>
        <end position="69"/>
    </location>
</feature>
<name>A1RZG5_THEPD</name>
<dbReference type="InterPro" id="IPR006685">
    <property type="entry name" value="MscS_channel_2nd"/>
</dbReference>
<organism evidence="8 9">
    <name type="scientific">Thermofilum pendens (strain DSM 2475 / Hrk 5)</name>
    <dbReference type="NCBI Taxonomy" id="368408"/>
    <lineage>
        <taxon>Archaea</taxon>
        <taxon>Thermoproteota</taxon>
        <taxon>Thermoprotei</taxon>
        <taxon>Thermofilales</taxon>
        <taxon>Thermofilaceae</taxon>
        <taxon>Thermofilum</taxon>
    </lineage>
</organism>
<dbReference type="InterPro" id="IPR023408">
    <property type="entry name" value="MscS_beta-dom_sf"/>
</dbReference>
<dbReference type="PANTHER" id="PTHR30221:SF1">
    <property type="entry name" value="SMALL-CONDUCTANCE MECHANOSENSITIVE CHANNEL"/>
    <property type="match status" value="1"/>
</dbReference>
<evidence type="ECO:0000259" key="7">
    <source>
        <dbReference type="Pfam" id="PF00924"/>
    </source>
</evidence>
<proteinExistence type="predicted"/>
<keyword evidence="3 6" id="KW-0812">Transmembrane</keyword>
<evidence type="ECO:0000256" key="2">
    <source>
        <dbReference type="ARBA" id="ARBA00022475"/>
    </source>
</evidence>
<evidence type="ECO:0000256" key="6">
    <source>
        <dbReference type="SAM" id="Phobius"/>
    </source>
</evidence>
<gene>
    <name evidence="8" type="ordered locus">Tpen_1197</name>
</gene>
<reference evidence="9" key="1">
    <citation type="journal article" date="2008" name="J. Bacteriol.">
        <title>Genome sequence of Thermofilum pendens reveals an exceptional loss of biosynthetic pathways without genome reduction.</title>
        <authorList>
            <person name="Anderson I."/>
            <person name="Rodriguez J."/>
            <person name="Susanti D."/>
            <person name="Porat I."/>
            <person name="Reich C."/>
            <person name="Ulrich L.E."/>
            <person name="Elkins J.G."/>
            <person name="Mavromatis K."/>
            <person name="Lykidis A."/>
            <person name="Kim E."/>
            <person name="Thompson L.S."/>
            <person name="Nolan M."/>
            <person name="Land M."/>
            <person name="Copeland A."/>
            <person name="Lapidus A."/>
            <person name="Lucas S."/>
            <person name="Detter C."/>
            <person name="Zhulin I.B."/>
            <person name="Olsen G.J."/>
            <person name="Whitman W."/>
            <person name="Mukhopadhyay B."/>
            <person name="Bristow J."/>
            <person name="Kyrpides N."/>
        </authorList>
    </citation>
    <scope>NUCLEOTIDE SEQUENCE [LARGE SCALE GENOMIC DNA]</scope>
    <source>
        <strain evidence="9">DSM 2475 / Hrk 5</strain>
    </source>
</reference>
<dbReference type="HOGENOM" id="CLU_1118254_0_0_2"/>
<evidence type="ECO:0000256" key="1">
    <source>
        <dbReference type="ARBA" id="ARBA00004651"/>
    </source>
</evidence>
<sequence length="247" mass="27926">MFELSLPWGFANLLLFLASIALTVVAGYLFSVVVRKSLGKINPLLSEIISRYGSWTIYVVGLLVSLELLNLRLETVLVFTALLGALVILGLKDVLPSIFARQFLEMYKPFRVGDWIRVGDTCGRVIDVNDLYTVVFTSSHEKLYIPNSRLLQERVYNLTAGTGFYVDVDFAASPSEGLDQLLRKVKGAIEEEAKEEGLEEPEIFVVGLEPDAVYLRVRVRVLNPQRKDEVRSRLLRRVYKAVRATRE</sequence>
<keyword evidence="9" id="KW-1185">Reference proteome</keyword>
<dbReference type="GO" id="GO:0008381">
    <property type="term" value="F:mechanosensitive monoatomic ion channel activity"/>
    <property type="evidence" value="ECO:0007669"/>
    <property type="project" value="InterPro"/>
</dbReference>
<dbReference type="AlphaFoldDB" id="A1RZG5"/>
<evidence type="ECO:0000256" key="5">
    <source>
        <dbReference type="ARBA" id="ARBA00023136"/>
    </source>
</evidence>
<keyword evidence="5 6" id="KW-0472">Membrane</keyword>
<dbReference type="GeneID" id="4600389"/>
<dbReference type="Gene3D" id="2.30.30.60">
    <property type="match status" value="1"/>
</dbReference>
<dbReference type="SUPFAM" id="SSF82689">
    <property type="entry name" value="Mechanosensitive channel protein MscS (YggB), C-terminal domain"/>
    <property type="match status" value="1"/>
</dbReference>
<feature type="transmembrane region" description="Helical" evidence="6">
    <location>
        <begin position="6"/>
        <end position="31"/>
    </location>
</feature>
<dbReference type="InterPro" id="IPR010920">
    <property type="entry name" value="LSM_dom_sf"/>
</dbReference>
<dbReference type="KEGG" id="tpe:Tpen_1197"/>
<dbReference type="GO" id="GO:0005886">
    <property type="term" value="C:plasma membrane"/>
    <property type="evidence" value="ECO:0007669"/>
    <property type="project" value="UniProtKB-SubCell"/>
</dbReference>
<dbReference type="EMBL" id="CP000505">
    <property type="protein sequence ID" value="ABL78595.1"/>
    <property type="molecule type" value="Genomic_DNA"/>
</dbReference>
<feature type="domain" description="Mechanosensitive ion channel MscS" evidence="7">
    <location>
        <begin position="97"/>
        <end position="159"/>
    </location>
</feature>